<dbReference type="InterPro" id="IPR047790">
    <property type="entry name" value="MCP_Sipho"/>
</dbReference>
<proteinExistence type="predicted"/>
<accession>A0A0U0ZN38</accession>
<evidence type="ECO:0008006" key="4">
    <source>
        <dbReference type="Google" id="ProtNLM"/>
    </source>
</evidence>
<sequence length="594" mass="62883">MKFDKLPDPLPATVAELNELAATVTAEIRVFQARAAANDEFSAEETERFEYLLDSRDKVVTERDSIAAADQAQTENLNALLDRANAATEKPEPEPAADTATDNEAAPADGDGGVAAEVVAEAEAATAAAAAESETVTAAAGSGRQVEFAGAVRNSEIPAGTPGGETPKGWDMLQSAPKYAEFGTKKVGFAEIAQSIASVSAGSVSGRQRTGTSPDGNYATQAIARLTRPAPEIPAPANEHEALAVLDAIGRDIPGHGPVNAKGLVAAGGWCAPSQQVYTFCGVPEASNLLSLPDFPFDFSRGGVRVPISPDVSALLDNLWHFTEAELEAVNAQGDPTAVKKLIELPCPDEFIEWRLEAIGWAAKAGILMRQAWPEAIENALQQIQVAHQHRVSQISIGKMVAGSGTPIAVPAGSVLGATSGVLNGLALQASNLRYNKGLADNATIEGVAPVWFREVLRADLALREGKEFLAVTNAEIDNWLAVRDIYLQYVVDWQTRGAGQPGNMATVVYPATVDVMLYPAGTWFRTMNNVITLGVQYPLQQLQLNQYTHVFTEDSLQVGKRCDQSIIVRLPICVSGAIGARQTVACNTPPVTP</sequence>
<name>A0A0U0ZN38_9MYCO</name>
<organism evidence="2 3">
    <name type="scientific">Mycobacteroides abscessus</name>
    <dbReference type="NCBI Taxonomy" id="36809"/>
    <lineage>
        <taxon>Bacteria</taxon>
        <taxon>Bacillati</taxon>
        <taxon>Actinomycetota</taxon>
        <taxon>Actinomycetes</taxon>
        <taxon>Mycobacteriales</taxon>
        <taxon>Mycobacteriaceae</taxon>
        <taxon>Mycobacteroides</taxon>
    </lineage>
</organism>
<dbReference type="RefSeq" id="WP_016896082.1">
    <property type="nucleotide sequence ID" value="NZ_CSWP01000005.1"/>
</dbReference>
<evidence type="ECO:0000256" key="1">
    <source>
        <dbReference type="SAM" id="MobiDB-lite"/>
    </source>
</evidence>
<dbReference type="NCBIfam" id="NF033847">
    <property type="entry name" value="MCP_Sipho"/>
    <property type="match status" value="1"/>
</dbReference>
<evidence type="ECO:0000313" key="2">
    <source>
        <dbReference type="EMBL" id="CPV56783.1"/>
    </source>
</evidence>
<gene>
    <name evidence="2" type="ORF">ERS075579_02839</name>
</gene>
<reference evidence="2 3" key="1">
    <citation type="submission" date="2015-03" db="EMBL/GenBank/DDBJ databases">
        <authorList>
            <person name="Murphy D."/>
        </authorList>
    </citation>
    <scope>NUCLEOTIDE SEQUENCE [LARGE SCALE GENOMIC DNA]</scope>
    <source>
        <strain evidence="2 3">PAP088</strain>
    </source>
</reference>
<dbReference type="EMBL" id="CSWP01000005">
    <property type="protein sequence ID" value="CPV56783.1"/>
    <property type="molecule type" value="Genomic_DNA"/>
</dbReference>
<evidence type="ECO:0000313" key="3">
    <source>
        <dbReference type="Proteomes" id="UP000045782"/>
    </source>
</evidence>
<feature type="compositionally biased region" description="Low complexity" evidence="1">
    <location>
        <begin position="96"/>
        <end position="111"/>
    </location>
</feature>
<protein>
    <recommendedName>
        <fullName evidence="4">Major capsid protein</fullName>
    </recommendedName>
</protein>
<dbReference type="Proteomes" id="UP000045782">
    <property type="component" value="Unassembled WGS sequence"/>
</dbReference>
<feature type="region of interest" description="Disordered" evidence="1">
    <location>
        <begin position="86"/>
        <end position="111"/>
    </location>
</feature>
<dbReference type="AlphaFoldDB" id="A0A0U0ZN38"/>